<dbReference type="PANTHER" id="PTHR31793:SF27">
    <property type="entry name" value="NOVEL THIOESTERASE SUPERFAMILY DOMAIN AND SAPOSIN A-TYPE DOMAIN CONTAINING PROTEIN (0610012H03RIK)"/>
    <property type="match status" value="1"/>
</dbReference>
<keyword evidence="4" id="KW-1185">Reference proteome</keyword>
<organism evidence="3 4">
    <name type="scientific">Salegentibacter chungangensis</name>
    <dbReference type="NCBI Taxonomy" id="1335724"/>
    <lineage>
        <taxon>Bacteria</taxon>
        <taxon>Pseudomonadati</taxon>
        <taxon>Bacteroidota</taxon>
        <taxon>Flavobacteriia</taxon>
        <taxon>Flavobacteriales</taxon>
        <taxon>Flavobacteriaceae</taxon>
        <taxon>Salegentibacter</taxon>
    </lineage>
</organism>
<dbReference type="EC" id="3.1.2.-" evidence="3"/>
<sequence>MPKELQSRIKLRVRFHECDPLQIVWHGNYLKYFEEGREDFARKHGISYLDVKEKGYATPVVKSQCEHKLPLMYGDEFVVETNFINSAAAKIIFSYRIFSEEKLICTGETVQVFTDEKGELVLNNPPFFIDWKKKMDLL</sequence>
<dbReference type="Proteomes" id="UP001597131">
    <property type="component" value="Unassembled WGS sequence"/>
</dbReference>
<dbReference type="InterPro" id="IPR050563">
    <property type="entry name" value="4-hydroxybenzoyl-CoA_TE"/>
</dbReference>
<dbReference type="InterPro" id="IPR006684">
    <property type="entry name" value="YbgC/YbaW"/>
</dbReference>
<keyword evidence="2 3" id="KW-0378">Hydrolase</keyword>
<reference evidence="4" key="1">
    <citation type="journal article" date="2019" name="Int. J. Syst. Evol. Microbiol.">
        <title>The Global Catalogue of Microorganisms (GCM) 10K type strain sequencing project: providing services to taxonomists for standard genome sequencing and annotation.</title>
        <authorList>
            <consortium name="The Broad Institute Genomics Platform"/>
            <consortium name="The Broad Institute Genome Sequencing Center for Infectious Disease"/>
            <person name="Wu L."/>
            <person name="Ma J."/>
        </authorList>
    </citation>
    <scope>NUCLEOTIDE SEQUENCE [LARGE SCALE GENOMIC DNA]</scope>
    <source>
        <strain evidence="4">CCUG 64793</strain>
    </source>
</reference>
<evidence type="ECO:0000313" key="4">
    <source>
        <dbReference type="Proteomes" id="UP001597131"/>
    </source>
</evidence>
<protein>
    <submittedName>
        <fullName evidence="3">Acyl-CoA thioesterase</fullName>
        <ecNumber evidence="3">3.1.2.-</ecNumber>
    </submittedName>
</protein>
<dbReference type="RefSeq" id="WP_380745143.1">
    <property type="nucleotide sequence ID" value="NZ_JBHTLI010000001.1"/>
</dbReference>
<dbReference type="InterPro" id="IPR029069">
    <property type="entry name" value="HotDog_dom_sf"/>
</dbReference>
<dbReference type="SUPFAM" id="SSF54637">
    <property type="entry name" value="Thioesterase/thiol ester dehydrase-isomerase"/>
    <property type="match status" value="1"/>
</dbReference>
<dbReference type="GO" id="GO:0016787">
    <property type="term" value="F:hydrolase activity"/>
    <property type="evidence" value="ECO:0007669"/>
    <property type="project" value="UniProtKB-KW"/>
</dbReference>
<dbReference type="Pfam" id="PF13279">
    <property type="entry name" value="4HBT_2"/>
    <property type="match status" value="1"/>
</dbReference>
<comment type="similarity">
    <text evidence="1">Belongs to the 4-hydroxybenzoyl-CoA thioesterase family.</text>
</comment>
<accession>A0ABW3NQ62</accession>
<gene>
    <name evidence="3" type="ORF">ACFQ3Q_09470</name>
</gene>
<dbReference type="PANTHER" id="PTHR31793">
    <property type="entry name" value="4-HYDROXYBENZOYL-COA THIOESTERASE FAMILY MEMBER"/>
    <property type="match status" value="1"/>
</dbReference>
<evidence type="ECO:0000313" key="3">
    <source>
        <dbReference type="EMBL" id="MFD1095978.1"/>
    </source>
</evidence>
<dbReference type="PIRSF" id="PIRSF003230">
    <property type="entry name" value="YbgC"/>
    <property type="match status" value="1"/>
</dbReference>
<name>A0ABW3NQ62_9FLAO</name>
<dbReference type="Gene3D" id="3.10.129.10">
    <property type="entry name" value="Hotdog Thioesterase"/>
    <property type="match status" value="1"/>
</dbReference>
<evidence type="ECO:0000256" key="2">
    <source>
        <dbReference type="ARBA" id="ARBA00022801"/>
    </source>
</evidence>
<dbReference type="NCBIfam" id="TIGR00051">
    <property type="entry name" value="YbgC/FadM family acyl-CoA thioesterase"/>
    <property type="match status" value="1"/>
</dbReference>
<comment type="caution">
    <text evidence="3">The sequence shown here is derived from an EMBL/GenBank/DDBJ whole genome shotgun (WGS) entry which is preliminary data.</text>
</comment>
<evidence type="ECO:0000256" key="1">
    <source>
        <dbReference type="ARBA" id="ARBA00005953"/>
    </source>
</evidence>
<proteinExistence type="inferred from homology"/>
<dbReference type="EMBL" id="JBHTLI010000001">
    <property type="protein sequence ID" value="MFD1095978.1"/>
    <property type="molecule type" value="Genomic_DNA"/>
</dbReference>
<dbReference type="CDD" id="cd00586">
    <property type="entry name" value="4HBT"/>
    <property type="match status" value="1"/>
</dbReference>